<keyword evidence="1" id="KW-0812">Transmembrane</keyword>
<gene>
    <name evidence="2" type="ORF">JL111_10170</name>
</gene>
<evidence type="ECO:0000256" key="1">
    <source>
        <dbReference type="SAM" id="Phobius"/>
    </source>
</evidence>
<evidence type="ECO:0000313" key="3">
    <source>
        <dbReference type="Proteomes" id="UP000644749"/>
    </source>
</evidence>
<feature type="transmembrane region" description="Helical" evidence="1">
    <location>
        <begin position="23"/>
        <end position="45"/>
    </location>
</feature>
<organism evidence="2 3">
    <name type="scientific">Paracoccus aerius</name>
    <dbReference type="NCBI Taxonomy" id="1915382"/>
    <lineage>
        <taxon>Bacteria</taxon>
        <taxon>Pseudomonadati</taxon>
        <taxon>Pseudomonadota</taxon>
        <taxon>Alphaproteobacteria</taxon>
        <taxon>Rhodobacterales</taxon>
        <taxon>Paracoccaceae</taxon>
        <taxon>Paracoccus</taxon>
    </lineage>
</organism>
<evidence type="ECO:0000313" key="2">
    <source>
        <dbReference type="EMBL" id="MBL3673851.1"/>
    </source>
</evidence>
<protein>
    <submittedName>
        <fullName evidence="2">Uncharacterized protein</fullName>
    </submittedName>
</protein>
<comment type="caution">
    <text evidence="2">The sequence shown here is derived from an EMBL/GenBank/DDBJ whole genome shotgun (WGS) entry which is preliminary data.</text>
</comment>
<reference evidence="2 3" key="1">
    <citation type="submission" date="2021-01" db="EMBL/GenBank/DDBJ databases">
        <title>011410 draft genome.</title>
        <authorList>
            <person name="Lang L."/>
        </authorList>
    </citation>
    <scope>NUCLEOTIDE SEQUENCE [LARGE SCALE GENOMIC DNA]</scope>
    <source>
        <strain evidence="2 3">KCTC 42845</strain>
    </source>
</reference>
<keyword evidence="1" id="KW-1133">Transmembrane helix</keyword>
<keyword evidence="1" id="KW-0472">Membrane</keyword>
<accession>A0ABS1S567</accession>
<dbReference type="EMBL" id="JAESHT010000007">
    <property type="protein sequence ID" value="MBL3673851.1"/>
    <property type="molecule type" value="Genomic_DNA"/>
</dbReference>
<keyword evidence="3" id="KW-1185">Reference proteome</keyword>
<name>A0ABS1S567_9RHOB</name>
<dbReference type="RefSeq" id="WP_191311315.1">
    <property type="nucleotide sequence ID" value="NZ_BNCL01000012.1"/>
</dbReference>
<sequence>MRLWHDLQGDRDRPAIDDSRRKIGISFFACMAAGEVSMALLVVSVHTCRAPFNQFGPRLSASMFIAMAAVTEQNAVYRGGN</sequence>
<proteinExistence type="predicted"/>
<dbReference type="Proteomes" id="UP000644749">
    <property type="component" value="Unassembled WGS sequence"/>
</dbReference>